<keyword evidence="2" id="KW-1185">Reference proteome</keyword>
<evidence type="ECO:0000313" key="1">
    <source>
        <dbReference type="EMBL" id="KAI5678944.1"/>
    </source>
</evidence>
<reference evidence="2" key="1">
    <citation type="journal article" date="2023" name="Nat. Plants">
        <title>Single-cell RNA sequencing provides a high-resolution roadmap for understanding the multicellular compartmentation of specialized metabolism.</title>
        <authorList>
            <person name="Sun S."/>
            <person name="Shen X."/>
            <person name="Li Y."/>
            <person name="Li Y."/>
            <person name="Wang S."/>
            <person name="Li R."/>
            <person name="Zhang H."/>
            <person name="Shen G."/>
            <person name="Guo B."/>
            <person name="Wei J."/>
            <person name="Xu J."/>
            <person name="St-Pierre B."/>
            <person name="Chen S."/>
            <person name="Sun C."/>
        </authorList>
    </citation>
    <scope>NUCLEOTIDE SEQUENCE [LARGE SCALE GENOMIC DNA]</scope>
</reference>
<name>A0ACC0C296_CATRO</name>
<proteinExistence type="predicted"/>
<accession>A0ACC0C296</accession>
<dbReference type="EMBL" id="CM044702">
    <property type="protein sequence ID" value="KAI5678944.1"/>
    <property type="molecule type" value="Genomic_DNA"/>
</dbReference>
<sequence length="523" mass="57956">MRKMMKSFVLLLLVFSCFFVLSSMAGKDGVTVTVNSVISVGTTDDTFICATLDWWPENKCDYNQCPWGKAGLLNLDLNNKILFNAVKAFESMRIRIGGSLQDQIIYKVGSHKTCQPLVKNEGAMFAFDGGCFPMDRWDELNHFFNQTGVKLTFGLNALIGRQKTESTNDNLWVGDWDGQNARDFMAYTINKGYNIDSWELGNELSGTGVGARIEADQYAKDMIKLKNIVNELYPYPISQPKVLGPGGFYDERWYNVFLQMMGPGVIDGVTHHIYNLGAGVEKTLINKVQDPFFLDQIAQTFHDASRSVDLFSPMAETWVGESGGAYNSGGKDVSHTFANGFWFLDQLGMTSTFNHKVYCRQALIGGNYALLNTTSFIPNPDYYGALLWHRLMGRKVLSTTHNGSPFLRAYAHCAKNTNGITVLLINMSNSTSFEISVANDLNLYPGPGSEQSGTEREEYHLTPKGGNIQSDVVLLNGKPLKLTDSLDIPDLDPKLVDAVQPICVAPDSIVFATLKEFNAPVCA</sequence>
<evidence type="ECO:0000313" key="2">
    <source>
        <dbReference type="Proteomes" id="UP001060085"/>
    </source>
</evidence>
<gene>
    <name evidence="1" type="ORF">M9H77_09894</name>
</gene>
<organism evidence="1 2">
    <name type="scientific">Catharanthus roseus</name>
    <name type="common">Madagascar periwinkle</name>
    <name type="synonym">Vinca rosea</name>
    <dbReference type="NCBI Taxonomy" id="4058"/>
    <lineage>
        <taxon>Eukaryota</taxon>
        <taxon>Viridiplantae</taxon>
        <taxon>Streptophyta</taxon>
        <taxon>Embryophyta</taxon>
        <taxon>Tracheophyta</taxon>
        <taxon>Spermatophyta</taxon>
        <taxon>Magnoliopsida</taxon>
        <taxon>eudicotyledons</taxon>
        <taxon>Gunneridae</taxon>
        <taxon>Pentapetalae</taxon>
        <taxon>asterids</taxon>
        <taxon>lamiids</taxon>
        <taxon>Gentianales</taxon>
        <taxon>Apocynaceae</taxon>
        <taxon>Rauvolfioideae</taxon>
        <taxon>Vinceae</taxon>
        <taxon>Catharanthinae</taxon>
        <taxon>Catharanthus</taxon>
    </lineage>
</organism>
<protein>
    <submittedName>
        <fullName evidence="1">Uncharacterized protein</fullName>
    </submittedName>
</protein>
<comment type="caution">
    <text evidence="1">The sequence shown here is derived from an EMBL/GenBank/DDBJ whole genome shotgun (WGS) entry which is preliminary data.</text>
</comment>
<dbReference type="Proteomes" id="UP001060085">
    <property type="component" value="Linkage Group LG02"/>
</dbReference>